<gene>
    <name evidence="1" type="ORF">LMF89_16300</name>
</gene>
<dbReference type="EMBL" id="JAJHJB010000024">
    <property type="protein sequence ID" value="MCC5466909.1"/>
    <property type="molecule type" value="Genomic_DNA"/>
</dbReference>
<dbReference type="Proteomes" id="UP001165492">
    <property type="component" value="Unassembled WGS sequence"/>
</dbReference>
<proteinExistence type="predicted"/>
<sequence>MIAGEDIEVFIHVLKCNFKIDKEQLKKDLIFYFSIKKIIEKSTILDVNKVLNFVQNAVDKMEEKLEKNSISF</sequence>
<comment type="caution">
    <text evidence="1">The sequence shown here is derived from an EMBL/GenBank/DDBJ whole genome shotgun (WGS) entry which is preliminary data.</text>
</comment>
<evidence type="ECO:0000313" key="2">
    <source>
        <dbReference type="Proteomes" id="UP001165492"/>
    </source>
</evidence>
<reference evidence="1" key="1">
    <citation type="submission" date="2021-11" db="EMBL/GenBank/DDBJ databases">
        <title>Description of a new species Pelosinus isolated from the bottom sediments of Lake Baikal.</title>
        <authorList>
            <person name="Zakharyuk A."/>
        </authorList>
    </citation>
    <scope>NUCLEOTIDE SEQUENCE</scope>
    <source>
        <strain evidence="1">Bkl1</strain>
    </source>
</reference>
<evidence type="ECO:0000313" key="1">
    <source>
        <dbReference type="EMBL" id="MCC5466909.1"/>
    </source>
</evidence>
<accession>A0ABS8HUQ9</accession>
<name>A0ABS8HUQ9_9FIRM</name>
<protein>
    <submittedName>
        <fullName evidence="1">Uncharacterized protein</fullName>
    </submittedName>
</protein>
<organism evidence="1 2">
    <name type="scientific">Pelosinus baikalensis</name>
    <dbReference type="NCBI Taxonomy" id="2892015"/>
    <lineage>
        <taxon>Bacteria</taxon>
        <taxon>Bacillati</taxon>
        <taxon>Bacillota</taxon>
        <taxon>Negativicutes</taxon>
        <taxon>Selenomonadales</taxon>
        <taxon>Sporomusaceae</taxon>
        <taxon>Pelosinus</taxon>
    </lineage>
</organism>
<keyword evidence="2" id="KW-1185">Reference proteome</keyword>